<accession>A0ABZ2CMN2</accession>
<proteinExistence type="predicted"/>
<dbReference type="Proteomes" id="UP001333037">
    <property type="component" value="Segment"/>
</dbReference>
<sequence>MGTEPRFCVNCKHYRKHLTFNCRRAVLVTYVTSEIDGKTRKVESGGDRASDERQYNGPNYCGPNAKFYVEARTTKRLIAWFKQ</sequence>
<evidence type="ECO:0000313" key="1">
    <source>
        <dbReference type="EMBL" id="WVX92106.1"/>
    </source>
</evidence>
<keyword evidence="2" id="KW-1185">Reference proteome</keyword>
<protein>
    <submittedName>
        <fullName evidence="1">Uncharacterized protein</fullName>
    </submittedName>
</protein>
<dbReference type="EMBL" id="PP226939">
    <property type="protein sequence ID" value="WVX92106.1"/>
    <property type="molecule type" value="Genomic_DNA"/>
</dbReference>
<evidence type="ECO:0000313" key="2">
    <source>
        <dbReference type="Proteomes" id="UP001333037"/>
    </source>
</evidence>
<organism evidence="1 2">
    <name type="scientific">Aeromonas phage phiA014S</name>
    <dbReference type="NCBI Taxonomy" id="3119845"/>
    <lineage>
        <taxon>Viruses</taxon>
        <taxon>Duplodnaviria</taxon>
        <taxon>Heunggongvirae</taxon>
        <taxon>Uroviricota</taxon>
        <taxon>Caudoviricetes</taxon>
        <taxon>Autographivirales</taxon>
        <taxon>Autotranscriptaviridae</taxon>
        <taxon>Studiervirinae</taxon>
        <taxon>Coryciavirus</taxon>
        <taxon>Coryciavirus A014S</taxon>
    </lineage>
</organism>
<name>A0ABZ2CMN2_9CAUD</name>
<reference evidence="1 2" key="1">
    <citation type="submission" date="2024-01" db="EMBL/GenBank/DDBJ databases">
        <authorList>
            <person name="Wang Y."/>
            <person name="Lin M."/>
        </authorList>
    </citation>
    <scope>NUCLEOTIDE SEQUENCE [LARGE SCALE GENOMIC DNA]</scope>
</reference>